<evidence type="ECO:0000313" key="2">
    <source>
        <dbReference type="EMBL" id="TNV70914.1"/>
    </source>
</evidence>
<evidence type="ECO:0000313" key="3">
    <source>
        <dbReference type="Proteomes" id="UP000785679"/>
    </source>
</evidence>
<accession>A0A8J8N9R0</accession>
<dbReference type="Proteomes" id="UP000785679">
    <property type="component" value="Unassembled WGS sequence"/>
</dbReference>
<evidence type="ECO:0000256" key="1">
    <source>
        <dbReference type="SAM" id="Phobius"/>
    </source>
</evidence>
<dbReference type="AlphaFoldDB" id="A0A8J8N9R0"/>
<protein>
    <submittedName>
        <fullName evidence="2">Uncharacterized protein</fullName>
    </submittedName>
</protein>
<keyword evidence="1" id="KW-1133">Transmembrane helix</keyword>
<comment type="caution">
    <text evidence="2">The sequence shown here is derived from an EMBL/GenBank/DDBJ whole genome shotgun (WGS) entry which is preliminary data.</text>
</comment>
<keyword evidence="1" id="KW-0812">Transmembrane</keyword>
<gene>
    <name evidence="2" type="ORF">FGO68_gene14641</name>
</gene>
<dbReference type="EMBL" id="RRYP01031696">
    <property type="protein sequence ID" value="TNV70914.1"/>
    <property type="molecule type" value="Genomic_DNA"/>
</dbReference>
<sequence length="84" mass="10009">MFCAFLLHLLNWNHLFLLAFLFIYYSRFVLLFLLAYYVAFYQAFSVGAPSSSDMFKTANKLLLIRFKKYFNYVLPQLRASKESL</sequence>
<feature type="transmembrane region" description="Helical" evidence="1">
    <location>
        <begin position="15"/>
        <end position="39"/>
    </location>
</feature>
<keyword evidence="3" id="KW-1185">Reference proteome</keyword>
<name>A0A8J8N9R0_HALGN</name>
<keyword evidence="1" id="KW-0472">Membrane</keyword>
<reference evidence="2" key="1">
    <citation type="submission" date="2019-06" db="EMBL/GenBank/DDBJ databases">
        <authorList>
            <person name="Zheng W."/>
        </authorList>
    </citation>
    <scope>NUCLEOTIDE SEQUENCE</scope>
    <source>
        <strain evidence="2">QDHG01</strain>
    </source>
</reference>
<proteinExistence type="predicted"/>
<organism evidence="2 3">
    <name type="scientific">Halteria grandinella</name>
    <dbReference type="NCBI Taxonomy" id="5974"/>
    <lineage>
        <taxon>Eukaryota</taxon>
        <taxon>Sar</taxon>
        <taxon>Alveolata</taxon>
        <taxon>Ciliophora</taxon>
        <taxon>Intramacronucleata</taxon>
        <taxon>Spirotrichea</taxon>
        <taxon>Stichotrichia</taxon>
        <taxon>Sporadotrichida</taxon>
        <taxon>Halteriidae</taxon>
        <taxon>Halteria</taxon>
    </lineage>
</organism>